<evidence type="ECO:0000313" key="4">
    <source>
        <dbReference type="EMBL" id="SFQ34778.1"/>
    </source>
</evidence>
<keyword evidence="4" id="KW-0687">Ribonucleoprotein</keyword>
<dbReference type="Proteomes" id="UP000199136">
    <property type="component" value="Unassembled WGS sequence"/>
</dbReference>
<dbReference type="InterPro" id="IPR016181">
    <property type="entry name" value="Acyl_CoA_acyltransferase"/>
</dbReference>
<dbReference type="CDD" id="cd04301">
    <property type="entry name" value="NAT_SF"/>
    <property type="match status" value="1"/>
</dbReference>
<proteinExistence type="predicted"/>
<dbReference type="Gene3D" id="3.40.630.30">
    <property type="match status" value="1"/>
</dbReference>
<dbReference type="PANTHER" id="PTHR43420">
    <property type="entry name" value="ACETYLTRANSFERASE"/>
    <property type="match status" value="1"/>
</dbReference>
<dbReference type="RefSeq" id="WP_092480621.1">
    <property type="nucleotide sequence ID" value="NZ_FOXW01000005.1"/>
</dbReference>
<dbReference type="AlphaFoldDB" id="A0A1I5XS56"/>
<keyword evidence="5" id="KW-1185">Reference proteome</keyword>
<dbReference type="SUPFAM" id="SSF55729">
    <property type="entry name" value="Acyl-CoA N-acyltransferases (Nat)"/>
    <property type="match status" value="1"/>
</dbReference>
<dbReference type="InterPro" id="IPR000182">
    <property type="entry name" value="GNAT_dom"/>
</dbReference>
<name>A0A1I5XS56_9LACT</name>
<reference evidence="4 5" key="1">
    <citation type="submission" date="2016-10" db="EMBL/GenBank/DDBJ databases">
        <authorList>
            <person name="de Groot N.N."/>
        </authorList>
    </citation>
    <scope>NUCLEOTIDE SEQUENCE [LARGE SCALE GENOMIC DNA]</scope>
    <source>
        <strain evidence="4 5">DSM 20581</strain>
    </source>
</reference>
<keyword evidence="2" id="KW-0012">Acyltransferase</keyword>
<organism evidence="4 5">
    <name type="scientific">Desemzia incerta</name>
    <dbReference type="NCBI Taxonomy" id="82801"/>
    <lineage>
        <taxon>Bacteria</taxon>
        <taxon>Bacillati</taxon>
        <taxon>Bacillota</taxon>
        <taxon>Bacilli</taxon>
        <taxon>Lactobacillales</taxon>
        <taxon>Carnobacteriaceae</taxon>
        <taxon>Desemzia</taxon>
    </lineage>
</organism>
<evidence type="ECO:0000259" key="3">
    <source>
        <dbReference type="PROSITE" id="PS51186"/>
    </source>
</evidence>
<keyword evidence="1" id="KW-0808">Transferase</keyword>
<dbReference type="Pfam" id="PF00583">
    <property type="entry name" value="Acetyltransf_1"/>
    <property type="match status" value="1"/>
</dbReference>
<evidence type="ECO:0000256" key="2">
    <source>
        <dbReference type="ARBA" id="ARBA00023315"/>
    </source>
</evidence>
<gene>
    <name evidence="4" type="ORF">SAMN04488506_1590</name>
</gene>
<evidence type="ECO:0000256" key="1">
    <source>
        <dbReference type="ARBA" id="ARBA00022679"/>
    </source>
</evidence>
<dbReference type="PANTHER" id="PTHR43420:SF52">
    <property type="entry name" value="N-ACETYLTRANSFERASE YODP"/>
    <property type="match status" value="1"/>
</dbReference>
<dbReference type="GO" id="GO:0016747">
    <property type="term" value="F:acyltransferase activity, transferring groups other than amino-acyl groups"/>
    <property type="evidence" value="ECO:0007669"/>
    <property type="project" value="InterPro"/>
</dbReference>
<dbReference type="InterPro" id="IPR050680">
    <property type="entry name" value="YpeA/RimI_acetyltransf"/>
</dbReference>
<evidence type="ECO:0000313" key="5">
    <source>
        <dbReference type="Proteomes" id="UP000199136"/>
    </source>
</evidence>
<keyword evidence="4" id="KW-0689">Ribosomal protein</keyword>
<dbReference type="OrthoDB" id="9797826at2"/>
<dbReference type="GO" id="GO:0005840">
    <property type="term" value="C:ribosome"/>
    <property type="evidence" value="ECO:0007669"/>
    <property type="project" value="UniProtKB-KW"/>
</dbReference>
<dbReference type="PROSITE" id="PS51186">
    <property type="entry name" value="GNAT"/>
    <property type="match status" value="1"/>
</dbReference>
<sequence length="144" mass="16894">MIRHLTFSDGVELNRLNQNQLGYTIPLSSTQEKLKRLLEDTQHHYFLAFEEESIKKVAGYVHAEVYENTYAEPMFNVMALAVDKEYQHNGIGTLLMKQLEQEAKARGYSGIRLNSAEHRKEAHKFYEHIGYKADKLQKRFFKEL</sequence>
<feature type="domain" description="N-acetyltransferase" evidence="3">
    <location>
        <begin position="1"/>
        <end position="144"/>
    </location>
</feature>
<protein>
    <submittedName>
        <fullName evidence="4">Ribosomal protein S18 acetylase RimI</fullName>
    </submittedName>
</protein>
<dbReference type="EMBL" id="FOXW01000005">
    <property type="protein sequence ID" value="SFQ34778.1"/>
    <property type="molecule type" value="Genomic_DNA"/>
</dbReference>
<dbReference type="STRING" id="82801.SAMN04488506_1590"/>
<accession>A0A1I5XS56</accession>